<dbReference type="EMBL" id="AP022839">
    <property type="protein sequence ID" value="BCA95725.1"/>
    <property type="molecule type" value="Genomic_DNA"/>
</dbReference>
<dbReference type="AlphaFoldDB" id="A0A6F8T4V8"/>
<gene>
    <name evidence="2" type="ORF">TUM19329_20860</name>
</gene>
<sequence>MTDSITMSKKDEYFVSIVKQDIHSFMMLGVMHNGSPKLLARVGKTNDIDPDFGKTVLMTGKAISFGTLSRITDEGLWRSKDSVAVINYQAYAINYEQFKQFLELTAEIEKKQLVNPDISAGILRVYRKNHPNEEVTDKKIMEDEAIKCYVPVSEEADNDEVRFELKALKDCNFTVSDQAKVEKISKEVQEIHISNTCRTSALNIVEVVLGFATDVSKYFFVSPKYKTLLIAGQPDKESFYIFPPPPNVFKESSDQQHRILSKLYKRMEEIPLSNPEDPKTRAKFDAIKTMYNDIAGQNTLTATQLLGSIMKYEAEKSQALFEKRSPGFFSNLFSLSSSTERLFKSIKSELEKEKASEKADEDVPTNGPNLS</sequence>
<accession>A0A6F8T4V8</accession>
<reference evidence="2" key="1">
    <citation type="journal article" date="2020" name="Microbiol. Resour. Announc.">
        <title>Complete Genome Sequence of Novel Psychrotolerant Legionella Strain TUM19329, Isolated from Antarctic Lake Sediment.</title>
        <authorList>
            <person name="Shimada S."/>
            <person name="Nakai R."/>
            <person name="Aoki K."/>
            <person name="Shimoeda N."/>
            <person name="Ohno G."/>
            <person name="Miyazaki Y."/>
            <person name="Kudoh S."/>
            <person name="Imura S."/>
            <person name="Watanabe K."/>
            <person name="Ishii Y."/>
            <person name="Tateda K."/>
        </authorList>
    </citation>
    <scope>NUCLEOTIDE SEQUENCE [LARGE SCALE GENOMIC DNA]</scope>
    <source>
        <strain evidence="2">TUM19329</strain>
    </source>
</reference>
<proteinExistence type="predicted"/>
<organism evidence="2 3">
    <name type="scientific">Legionella antarctica</name>
    <dbReference type="NCBI Taxonomy" id="2708020"/>
    <lineage>
        <taxon>Bacteria</taxon>
        <taxon>Pseudomonadati</taxon>
        <taxon>Pseudomonadota</taxon>
        <taxon>Gammaproteobacteria</taxon>
        <taxon>Legionellales</taxon>
        <taxon>Legionellaceae</taxon>
        <taxon>Legionella</taxon>
    </lineage>
</organism>
<evidence type="ECO:0000256" key="1">
    <source>
        <dbReference type="SAM" id="MobiDB-lite"/>
    </source>
</evidence>
<name>A0A6F8T4V8_9GAMM</name>
<feature type="region of interest" description="Disordered" evidence="1">
    <location>
        <begin position="350"/>
        <end position="371"/>
    </location>
</feature>
<dbReference type="KEGG" id="lant:TUM19329_20860"/>
<evidence type="ECO:0000313" key="3">
    <source>
        <dbReference type="Proteomes" id="UP000502894"/>
    </source>
</evidence>
<protein>
    <submittedName>
        <fullName evidence="2">Uncharacterized protein</fullName>
    </submittedName>
</protein>
<dbReference type="Proteomes" id="UP000502894">
    <property type="component" value="Chromosome"/>
</dbReference>
<keyword evidence="3" id="KW-1185">Reference proteome</keyword>
<evidence type="ECO:0000313" key="2">
    <source>
        <dbReference type="EMBL" id="BCA95725.1"/>
    </source>
</evidence>
<dbReference type="RefSeq" id="WP_173237249.1">
    <property type="nucleotide sequence ID" value="NZ_AP022839.1"/>
</dbReference>